<comment type="pathway">
    <text evidence="2">Protein modification; protein ubiquitination.</text>
</comment>
<evidence type="ECO:0000256" key="14">
    <source>
        <dbReference type="ARBA" id="ARBA00046796"/>
    </source>
</evidence>
<dbReference type="InterPro" id="IPR026521">
    <property type="entry name" value="THAP2"/>
</dbReference>
<dbReference type="InterPro" id="IPR015947">
    <property type="entry name" value="PUA-like_sf"/>
</dbReference>
<evidence type="ECO:0000256" key="16">
    <source>
        <dbReference type="SAM" id="Coils"/>
    </source>
</evidence>
<dbReference type="RefSeq" id="XP_015187114.1">
    <property type="nucleotide sequence ID" value="XM_015331628.1"/>
</dbReference>
<dbReference type="Gene3D" id="2.170.150.20">
    <property type="entry name" value="Peptide methionine sulfoxide reductase"/>
    <property type="match status" value="1"/>
</dbReference>
<dbReference type="Gene3D" id="1.20.58.1480">
    <property type="match status" value="1"/>
</dbReference>
<sequence>MPGCAAVGCNNRSEKGYIMKCFPRDPELRKIWQERVARADWEPSNNSFLCHVHFEPHEWSVAQSGRIRLKRNAIPSIFTVTSTRKSPKKRKKLIHTKQEKDCEGSQNMEYFEIDTECSSTGNIEGKDSDFQDTDEISQSLTFETSDNIYQVSKVRNTYDDNAQDRVATNSAQDGIIVISDECNTETDHFIKKNNTMMHTNESDKMNSNINGDQGYPALNNPENVYIKAEVKSENLSNKFDDNYDDIEEKLKQICDGRSANEEDCSGNNKTNCAAKKQDDTERNAEVSLSGINSSKVLSTTRTDYKEPVKHEIGDILIDNRENVEIIFGTESGDEKIDTSQSILCISNSFTKAHEMNDPVLNMDDDIVSIKEENKIFNEDIEENFGKDEVHVIPNMRAAMKRKRRTREEIMKSIKKSIVSTPEQDINFMHNSDDISDNNTDKQVEFDAKANNKSNIKNNNNHGEIGKTEFTIKITGNPDDVCDIVQDLTGQRQGNAKENFQEIHNSCEKFNHRSVVTSVVKLKDYPINLSPNVTKELCNNQEDLTIKNKDLFLRRNPLYFNNTETVNREHLKIELVGDIQQRNIFTNNSVPPRSILEKKMFNLYNSSPTNYSNNKMEQQILGNLSGQDIFDEHEQLQQKSKMQEEVINKLTNQLIVFKRMENNLRKQSKLLQSKTKEVEMLTNKLNTRSTSTQSFTNNKKSLESKQRLIEELSNRVNYFELVNKKLMKTMTLESQQRRKLEGHIKQKDEQIKELNWKLEKASKYLERAEKNTNTYKRKMLNMQTVMRRKKLLDEKPSSYSEMIIENDKGEFSDKTLAIAVTIKNNCGKDGYVKLIDLGFPLPPLTTLKTFLSNNVTEEKSNNETNRDISNKKEQLQDVQCLRNETEMDTKDSGIPESDNKATELNTTETITGTVQDIFNENNDGDDFTSHELKKHFMEQLSAVMYYFPYHCTIIMKHLSTNTMDLADTESSSDSDDFQMLENDETEEEVPTESTFDLALPASHSYLGNNLRELRGRTILDDGIHRNLPLLVKHSIILFPGQTLPMKSENVEVIRMLQNCIQKDRIFGVICLNNGKVVRVGTTAEVFEYYDGDLMVSSFRLKAMGRQRFKILRIVMKGNDMFSANVKILPEVTLNHPFSDCRLASLNPLRVKPTNEQESKQQDFVERVESMITPWPSWVYKQYDPVRLSSKIRHHLQFLQKRGSNIPKDPIELSFWVAQNVLVDDDERIDLLNYDCAIARLQREIKYLIEDRSFVCIHCDNFIAHQSNMFPMSKEGLQSTYCNGYGVIFETITVYHAEGLMLSMDSSSTVYSWFPGYAWTTASCGNCSSHVGWKFTAVKNNLKPKHFWGLCRRALKNKTNNKADDTTDDTTDIDALSSDGN</sequence>
<evidence type="ECO:0000256" key="9">
    <source>
        <dbReference type="ARBA" id="ARBA00022843"/>
    </source>
</evidence>
<keyword evidence="21" id="KW-1185">Reference proteome</keyword>
<evidence type="ECO:0000256" key="12">
    <source>
        <dbReference type="ARBA" id="ARBA00030079"/>
    </source>
</evidence>
<dbReference type="GeneID" id="107072048"/>
<evidence type="ECO:0000256" key="4">
    <source>
        <dbReference type="ARBA" id="ARBA00014394"/>
    </source>
</evidence>
<dbReference type="Pfam" id="PF05485">
    <property type="entry name" value="THAP"/>
    <property type="match status" value="1"/>
</dbReference>
<feature type="domain" description="Lon N-terminal" evidence="19">
    <location>
        <begin position="1026"/>
        <end position="1250"/>
    </location>
</feature>
<name>A0ABM1J3S7_POLDO</name>
<feature type="region of interest" description="Disordered" evidence="17">
    <location>
        <begin position="965"/>
        <end position="992"/>
    </location>
</feature>
<dbReference type="PANTHER" id="PTHR47696:SF1">
    <property type="entry name" value="THAP DOMAIN-CONTAINING PROTEIN 2"/>
    <property type="match status" value="1"/>
</dbReference>
<feature type="coiled-coil region" evidence="16">
    <location>
        <begin position="736"/>
        <end position="777"/>
    </location>
</feature>
<keyword evidence="16" id="KW-0175">Coiled coil</keyword>
<evidence type="ECO:0000259" key="19">
    <source>
        <dbReference type="PROSITE" id="PS51787"/>
    </source>
</evidence>
<dbReference type="PANTHER" id="PTHR47696">
    <property type="entry name" value="THAP DOMAIN-CONTAINING PROTEIN 2"/>
    <property type="match status" value="1"/>
</dbReference>
<dbReference type="InterPro" id="IPR046336">
    <property type="entry name" value="Lon_prtase_N_sf"/>
</dbReference>
<dbReference type="SUPFAM" id="SSF57716">
    <property type="entry name" value="Glucocorticoid receptor-like (DNA-binding domain)"/>
    <property type="match status" value="1"/>
</dbReference>
<evidence type="ECO:0000256" key="6">
    <source>
        <dbReference type="ARBA" id="ARBA00022771"/>
    </source>
</evidence>
<dbReference type="InterPro" id="IPR006612">
    <property type="entry name" value="THAP_Znf"/>
</dbReference>
<evidence type="ECO:0000256" key="10">
    <source>
        <dbReference type="ARBA" id="ARBA00023125"/>
    </source>
</evidence>
<dbReference type="PROSITE" id="PS50950">
    <property type="entry name" value="ZF_THAP"/>
    <property type="match status" value="1"/>
</dbReference>
<dbReference type="InterPro" id="IPR034750">
    <property type="entry name" value="CULT"/>
</dbReference>
<dbReference type="PROSITE" id="PS51788">
    <property type="entry name" value="CULT"/>
    <property type="match status" value="1"/>
</dbReference>
<dbReference type="Pfam" id="PF03226">
    <property type="entry name" value="Yippee-Mis18"/>
    <property type="match status" value="1"/>
</dbReference>
<keyword evidence="5" id="KW-0479">Metal-binding</keyword>
<keyword evidence="6 15" id="KW-0863">Zinc-finger</keyword>
<evidence type="ECO:0000256" key="8">
    <source>
        <dbReference type="ARBA" id="ARBA00022833"/>
    </source>
</evidence>
<evidence type="ECO:0000259" key="18">
    <source>
        <dbReference type="PROSITE" id="PS50950"/>
    </source>
</evidence>
<evidence type="ECO:0000313" key="21">
    <source>
        <dbReference type="Proteomes" id="UP000694924"/>
    </source>
</evidence>
<dbReference type="SMART" id="SM00692">
    <property type="entry name" value="DM3"/>
    <property type="match status" value="1"/>
</dbReference>
<evidence type="ECO:0000256" key="7">
    <source>
        <dbReference type="ARBA" id="ARBA00022786"/>
    </source>
</evidence>
<dbReference type="SMART" id="SM00464">
    <property type="entry name" value="LON"/>
    <property type="match status" value="1"/>
</dbReference>
<dbReference type="InterPro" id="IPR003111">
    <property type="entry name" value="Lon_prtase_N"/>
</dbReference>
<keyword evidence="11" id="KW-0539">Nucleus</keyword>
<comment type="function">
    <text evidence="13">Substrate recognition component of a DCX (DDB1-CUL4-X-box) E3 protein ligase complex that mediates the ubiquitination and subsequent proteasomal degradation of target proteins. Has an essential role in mediating growth by negatively regulating insulin signaling. It also has a role in maintaining presynaptic function in the neuromuscular junction synapses of third-instar larvae.</text>
</comment>
<keyword evidence="8" id="KW-0862">Zinc</keyword>
<evidence type="ECO:0000256" key="15">
    <source>
        <dbReference type="PROSITE-ProRule" id="PRU00309"/>
    </source>
</evidence>
<evidence type="ECO:0000259" key="20">
    <source>
        <dbReference type="PROSITE" id="PS51788"/>
    </source>
</evidence>
<evidence type="ECO:0000256" key="3">
    <source>
        <dbReference type="ARBA" id="ARBA00005293"/>
    </source>
</evidence>
<dbReference type="InterPro" id="IPR004910">
    <property type="entry name" value="Yippee/Mis18/Cereblon"/>
</dbReference>
<dbReference type="CDD" id="cd15777">
    <property type="entry name" value="CRBN_C_like"/>
    <property type="match status" value="1"/>
</dbReference>
<evidence type="ECO:0000256" key="2">
    <source>
        <dbReference type="ARBA" id="ARBA00004906"/>
    </source>
</evidence>
<feature type="region of interest" description="Disordered" evidence="17">
    <location>
        <begin position="1359"/>
        <end position="1379"/>
    </location>
</feature>
<proteinExistence type="inferred from homology"/>
<feature type="coiled-coil region" evidence="16">
    <location>
        <begin position="632"/>
        <end position="683"/>
    </location>
</feature>
<organism evidence="21 22">
    <name type="scientific">Polistes dominula</name>
    <name type="common">European paper wasp</name>
    <name type="synonym">Vespa dominula</name>
    <dbReference type="NCBI Taxonomy" id="743375"/>
    <lineage>
        <taxon>Eukaryota</taxon>
        <taxon>Metazoa</taxon>
        <taxon>Ecdysozoa</taxon>
        <taxon>Arthropoda</taxon>
        <taxon>Hexapoda</taxon>
        <taxon>Insecta</taxon>
        <taxon>Pterygota</taxon>
        <taxon>Neoptera</taxon>
        <taxon>Endopterygota</taxon>
        <taxon>Hymenoptera</taxon>
        <taxon>Apocrita</taxon>
        <taxon>Aculeata</taxon>
        <taxon>Vespoidea</taxon>
        <taxon>Vespidae</taxon>
        <taxon>Polistinae</taxon>
        <taxon>Polistini</taxon>
        <taxon>Polistes</taxon>
    </lineage>
</organism>
<feature type="domain" description="CULT" evidence="20">
    <location>
        <begin position="1249"/>
        <end position="1357"/>
    </location>
</feature>
<dbReference type="PROSITE" id="PS51787">
    <property type="entry name" value="LON_N"/>
    <property type="match status" value="1"/>
</dbReference>
<keyword evidence="7" id="KW-0833">Ubl conjugation pathway</keyword>
<feature type="compositionally biased region" description="Acidic residues" evidence="17">
    <location>
        <begin position="965"/>
        <end position="989"/>
    </location>
</feature>
<feature type="domain" description="THAP-type" evidence="18">
    <location>
        <begin position="1"/>
        <end position="78"/>
    </location>
</feature>
<protein>
    <recommendedName>
        <fullName evidence="4">Protein cereblon</fullName>
    </recommendedName>
    <alternativeName>
        <fullName evidence="12">Protein ohgata</fullName>
    </alternativeName>
</protein>
<dbReference type="SMART" id="SM00980">
    <property type="entry name" value="THAP"/>
    <property type="match status" value="1"/>
</dbReference>
<evidence type="ECO:0000256" key="13">
    <source>
        <dbReference type="ARBA" id="ARBA00046075"/>
    </source>
</evidence>
<comment type="similarity">
    <text evidence="3">Belongs to the CRBN family.</text>
</comment>
<evidence type="ECO:0000313" key="22">
    <source>
        <dbReference type="RefSeq" id="XP_015187114.1"/>
    </source>
</evidence>
<accession>A0ABM1J3S7</accession>
<comment type="subcellular location">
    <subcellularLocation>
        <location evidence="1">Nucleus</location>
    </subcellularLocation>
</comment>
<reference evidence="22" key="1">
    <citation type="submission" date="2025-08" db="UniProtKB">
        <authorList>
            <consortium name="RefSeq"/>
        </authorList>
    </citation>
    <scope>IDENTIFICATION</scope>
    <source>
        <tissue evidence="22">Whole body</tissue>
    </source>
</reference>
<dbReference type="Proteomes" id="UP000694924">
    <property type="component" value="Unplaced"/>
</dbReference>
<keyword evidence="10 15" id="KW-0238">DNA-binding</keyword>
<comment type="subunit">
    <text evidence="14">Likely a component of a DCX (DDB1-CUL4-X-box) protein ligase complex. May interact with pic/DDB1.</text>
</comment>
<dbReference type="Pfam" id="PF02190">
    <property type="entry name" value="LON_substr_bdg"/>
    <property type="match status" value="1"/>
</dbReference>
<evidence type="ECO:0000256" key="17">
    <source>
        <dbReference type="SAM" id="MobiDB-lite"/>
    </source>
</evidence>
<dbReference type="SUPFAM" id="SSF88697">
    <property type="entry name" value="PUA domain-like"/>
    <property type="match status" value="1"/>
</dbReference>
<evidence type="ECO:0000256" key="1">
    <source>
        <dbReference type="ARBA" id="ARBA00004123"/>
    </source>
</evidence>
<dbReference type="Gene3D" id="2.30.130.40">
    <property type="entry name" value="LON domain-like"/>
    <property type="match status" value="1"/>
</dbReference>
<gene>
    <name evidence="22" type="primary">LOC107072048</name>
</gene>
<evidence type="ECO:0000256" key="11">
    <source>
        <dbReference type="ARBA" id="ARBA00023242"/>
    </source>
</evidence>
<keyword evidence="9" id="KW-0832">Ubl conjugation</keyword>
<evidence type="ECO:0000256" key="5">
    <source>
        <dbReference type="ARBA" id="ARBA00022723"/>
    </source>
</evidence>